<dbReference type="InParanoid" id="B8LZ72"/>
<dbReference type="HOGENOM" id="CLU_554516_0_0_1"/>
<feature type="compositionally biased region" description="Basic and acidic residues" evidence="1">
    <location>
        <begin position="132"/>
        <end position="147"/>
    </location>
</feature>
<feature type="compositionally biased region" description="Low complexity" evidence="1">
    <location>
        <begin position="197"/>
        <end position="209"/>
    </location>
</feature>
<feature type="compositionally biased region" description="Basic and acidic residues" evidence="1">
    <location>
        <begin position="156"/>
        <end position="173"/>
    </location>
</feature>
<dbReference type="RefSeq" id="XP_002478079.1">
    <property type="nucleotide sequence ID" value="XM_002478034.1"/>
</dbReference>
<feature type="compositionally biased region" description="Basic and acidic residues" evidence="1">
    <location>
        <begin position="271"/>
        <end position="284"/>
    </location>
</feature>
<reference evidence="3" key="1">
    <citation type="journal article" date="2015" name="Genome Announc.">
        <title>Genome sequence of the AIDS-associated pathogen Penicillium marneffei (ATCC18224) and its near taxonomic relative Talaromyces stipitatus (ATCC10500).</title>
        <authorList>
            <person name="Nierman W.C."/>
            <person name="Fedorova-Abrams N.D."/>
            <person name="Andrianopoulos A."/>
        </authorList>
    </citation>
    <scope>NUCLEOTIDE SEQUENCE [LARGE SCALE GENOMIC DNA]</scope>
    <source>
        <strain evidence="3">ATCC 10500 / CBS 375.48 / QM 6759 / NRRL 1006</strain>
    </source>
</reference>
<dbReference type="OrthoDB" id="4227439at2759"/>
<evidence type="ECO:0000256" key="1">
    <source>
        <dbReference type="SAM" id="MobiDB-lite"/>
    </source>
</evidence>
<dbReference type="GeneID" id="8103311"/>
<accession>B8LZ72</accession>
<gene>
    <name evidence="2" type="ORF">TSTA_083480</name>
</gene>
<dbReference type="PhylomeDB" id="B8LZ72"/>
<dbReference type="EMBL" id="EQ962653">
    <property type="protein sequence ID" value="EED21116.1"/>
    <property type="molecule type" value="Genomic_DNA"/>
</dbReference>
<proteinExistence type="predicted"/>
<dbReference type="VEuPathDB" id="FungiDB:TSTA_083480"/>
<feature type="compositionally biased region" description="Low complexity" evidence="1">
    <location>
        <begin position="349"/>
        <end position="366"/>
    </location>
</feature>
<feature type="compositionally biased region" description="Low complexity" evidence="1">
    <location>
        <begin position="46"/>
        <end position="61"/>
    </location>
</feature>
<name>B8LZ72_TALSN</name>
<dbReference type="STRING" id="441959.B8LZ72"/>
<feature type="region of interest" description="Disordered" evidence="1">
    <location>
        <begin position="1"/>
        <end position="465"/>
    </location>
</feature>
<feature type="compositionally biased region" description="Polar residues" evidence="1">
    <location>
        <begin position="303"/>
        <end position="312"/>
    </location>
</feature>
<feature type="compositionally biased region" description="Polar residues" evidence="1">
    <location>
        <begin position="335"/>
        <end position="345"/>
    </location>
</feature>
<organism evidence="2 3">
    <name type="scientific">Talaromyces stipitatus (strain ATCC 10500 / CBS 375.48 / QM 6759 / NRRL 1006)</name>
    <name type="common">Penicillium stipitatum</name>
    <dbReference type="NCBI Taxonomy" id="441959"/>
    <lineage>
        <taxon>Eukaryota</taxon>
        <taxon>Fungi</taxon>
        <taxon>Dikarya</taxon>
        <taxon>Ascomycota</taxon>
        <taxon>Pezizomycotina</taxon>
        <taxon>Eurotiomycetes</taxon>
        <taxon>Eurotiomycetidae</taxon>
        <taxon>Eurotiales</taxon>
        <taxon>Trichocomaceae</taxon>
        <taxon>Talaromyces</taxon>
        <taxon>Talaromyces sect. Talaromyces</taxon>
    </lineage>
</organism>
<feature type="compositionally biased region" description="Basic residues" evidence="1">
    <location>
        <begin position="1"/>
        <end position="14"/>
    </location>
</feature>
<dbReference type="eggNOG" id="ENOG502RNX4">
    <property type="taxonomic scope" value="Eukaryota"/>
</dbReference>
<protein>
    <submittedName>
        <fullName evidence="2">Uncharacterized protein</fullName>
    </submittedName>
</protein>
<dbReference type="AlphaFoldDB" id="B8LZ72"/>
<feature type="compositionally biased region" description="Basic and acidic residues" evidence="1">
    <location>
        <begin position="212"/>
        <end position="244"/>
    </location>
</feature>
<evidence type="ECO:0000313" key="3">
    <source>
        <dbReference type="Proteomes" id="UP000001745"/>
    </source>
</evidence>
<keyword evidence="3" id="KW-1185">Reference proteome</keyword>
<feature type="compositionally biased region" description="Polar residues" evidence="1">
    <location>
        <begin position="79"/>
        <end position="88"/>
    </location>
</feature>
<dbReference type="Proteomes" id="UP000001745">
    <property type="component" value="Unassembled WGS sequence"/>
</dbReference>
<feature type="compositionally biased region" description="Low complexity" evidence="1">
    <location>
        <begin position="405"/>
        <end position="436"/>
    </location>
</feature>
<evidence type="ECO:0000313" key="2">
    <source>
        <dbReference type="EMBL" id="EED21116.1"/>
    </source>
</evidence>
<dbReference type="OMA" id="HPKRPYE"/>
<sequence length="465" mass="47728">MPKKGGKKHNKNKNKGAGGAKVPDVKNVISPGHKEEDKLLCGEGSAAEATAAEEVTPATATGSAETAPVVETAPKTEEVVSQDTTETPSAAAVPEEEAKQLPAREQGVVSTDKTKRRGDERTEALAAAAPTDSKKQVEKEVAKETKIAEPVPERPVTSERADLVADTHGKEEPAAPAATGVSEAIPDVPKDRAPGETAGVVTAGVAGTALGRKTEEDRAQPAGLEKKETPKDAPAKLPAERLPDSVEVATAAPPVAPHIKRAHEVPAFVTQERDQPSKKPRVNEPTEAQPNLAIPGRFPSPSVAGSTASGTDSAVADAQNISKGETVAEKPETVGTVTAGTSIQPTGPKGPTEAAIAAPAAKPGAKTVDETSTAAAVSAEPPAGEISAQKEPVLPATSQKVDTTAKPANQAAAAVETRPTAEQQQKQQVAATKAAEPTPAQKEAKKGGFFTWIKRKFKGEKSNTA</sequence>